<dbReference type="Gene3D" id="1.10.10.10">
    <property type="entry name" value="Winged helix-like DNA-binding domain superfamily/Winged helix DNA-binding domain"/>
    <property type="match status" value="1"/>
</dbReference>
<evidence type="ECO:0000313" key="10">
    <source>
        <dbReference type="Proteomes" id="UP000036313"/>
    </source>
</evidence>
<evidence type="ECO:0000259" key="8">
    <source>
        <dbReference type="Pfam" id="PF08281"/>
    </source>
</evidence>
<dbReference type="InterPro" id="IPR014284">
    <property type="entry name" value="RNA_pol_sigma-70_dom"/>
</dbReference>
<dbReference type="Proteomes" id="UP000036313">
    <property type="component" value="Unassembled WGS sequence"/>
</dbReference>
<dbReference type="GO" id="GO:0003677">
    <property type="term" value="F:DNA binding"/>
    <property type="evidence" value="ECO:0007669"/>
    <property type="project" value="UniProtKB-KW"/>
</dbReference>
<dbReference type="Gene3D" id="1.10.1740.10">
    <property type="match status" value="1"/>
</dbReference>
<name>A0A0J6VXW2_9MYCO</name>
<reference evidence="9 10" key="1">
    <citation type="journal article" date="2015" name="Genome Biol. Evol.">
        <title>Characterization of Three Mycobacterium spp. with Potential Use in Bioremediation by Genome Sequencing and Comparative Genomics.</title>
        <authorList>
            <person name="Das S."/>
            <person name="Pettersson B.M."/>
            <person name="Behra P.R."/>
            <person name="Ramesh M."/>
            <person name="Dasgupta S."/>
            <person name="Bhattacharya A."/>
            <person name="Kirsebom L.A."/>
        </authorList>
    </citation>
    <scope>NUCLEOTIDE SEQUENCE [LARGE SCALE GENOMIC DNA]</scope>
    <source>
        <strain evidence="9 10">DSM 44075</strain>
    </source>
</reference>
<dbReference type="PATRIC" id="fig|1807.14.peg.2464"/>
<dbReference type="InterPro" id="IPR007627">
    <property type="entry name" value="RNA_pol_sigma70_r2"/>
</dbReference>
<dbReference type="NCBIfam" id="TIGR02937">
    <property type="entry name" value="sigma70-ECF"/>
    <property type="match status" value="1"/>
</dbReference>
<sequence length="199" mass="22425">MTFTATDPTLTPDTRAARFAQEVEPHLEVLARGARRRTLCRADADDLVQDTLMRAFIGFHTFQPGTNLRAWLFRIMYNQWVTTHRTKQSRVQEVWIGTGADHELSADIQAREARSAEADYLDTVPAAEVRAALATLPEGFCRVLYYADIEGYTYAETAEILDIPLGTVMSRIHRARRRLRLALSRPTAGDAVDAERMSA</sequence>
<dbReference type="InterPro" id="IPR036388">
    <property type="entry name" value="WH-like_DNA-bd_sf"/>
</dbReference>
<dbReference type="GO" id="GO:0006352">
    <property type="term" value="P:DNA-templated transcription initiation"/>
    <property type="evidence" value="ECO:0007669"/>
    <property type="project" value="InterPro"/>
</dbReference>
<keyword evidence="4 6" id="KW-0238">DNA-binding</keyword>
<organism evidence="9 10">
    <name type="scientific">Mycolicibacterium obuense</name>
    <dbReference type="NCBI Taxonomy" id="1807"/>
    <lineage>
        <taxon>Bacteria</taxon>
        <taxon>Bacillati</taxon>
        <taxon>Actinomycetota</taxon>
        <taxon>Actinomycetes</taxon>
        <taxon>Mycobacteriales</taxon>
        <taxon>Mycobacteriaceae</taxon>
        <taxon>Mycolicibacterium</taxon>
    </lineage>
</organism>
<dbReference type="InterPro" id="IPR013324">
    <property type="entry name" value="RNA_pol_sigma_r3/r4-like"/>
</dbReference>
<dbReference type="PANTHER" id="PTHR43133:SF59">
    <property type="entry name" value="ECF RNA POLYMERASE SIGMA FACTOR SIGR"/>
    <property type="match status" value="1"/>
</dbReference>
<dbReference type="SUPFAM" id="SSF88946">
    <property type="entry name" value="Sigma2 domain of RNA polymerase sigma factors"/>
    <property type="match status" value="1"/>
</dbReference>
<dbReference type="EMBL" id="JYNU01000014">
    <property type="protein sequence ID" value="KMO75915.1"/>
    <property type="molecule type" value="Genomic_DNA"/>
</dbReference>
<dbReference type="InterPro" id="IPR000838">
    <property type="entry name" value="RNA_pol_sigma70_ECF_CS"/>
</dbReference>
<dbReference type="Pfam" id="PF08281">
    <property type="entry name" value="Sigma70_r4_2"/>
    <property type="match status" value="1"/>
</dbReference>
<dbReference type="SUPFAM" id="SSF88659">
    <property type="entry name" value="Sigma3 and sigma4 domains of RNA polymerase sigma factors"/>
    <property type="match status" value="1"/>
</dbReference>
<evidence type="ECO:0000256" key="1">
    <source>
        <dbReference type="ARBA" id="ARBA00010641"/>
    </source>
</evidence>
<dbReference type="GO" id="GO:0006950">
    <property type="term" value="P:response to stress"/>
    <property type="evidence" value="ECO:0007669"/>
    <property type="project" value="UniProtKB-ARBA"/>
</dbReference>
<evidence type="ECO:0000256" key="2">
    <source>
        <dbReference type="ARBA" id="ARBA00023015"/>
    </source>
</evidence>
<dbReference type="InterPro" id="IPR039425">
    <property type="entry name" value="RNA_pol_sigma-70-like"/>
</dbReference>
<evidence type="ECO:0000256" key="4">
    <source>
        <dbReference type="ARBA" id="ARBA00023125"/>
    </source>
</evidence>
<evidence type="ECO:0000313" key="9">
    <source>
        <dbReference type="EMBL" id="KMO75915.1"/>
    </source>
</evidence>
<gene>
    <name evidence="9" type="primary">sigH_2</name>
    <name evidence="9" type="ORF">MOBUDSM44075_02444</name>
</gene>
<dbReference type="RefSeq" id="WP_048423519.1">
    <property type="nucleotide sequence ID" value="NZ_JYNU01000014.1"/>
</dbReference>
<dbReference type="AlphaFoldDB" id="A0A0J6VXW2"/>
<evidence type="ECO:0000256" key="3">
    <source>
        <dbReference type="ARBA" id="ARBA00023082"/>
    </source>
</evidence>
<keyword evidence="2 6" id="KW-0805">Transcription regulation</keyword>
<proteinExistence type="inferred from homology"/>
<dbReference type="InterPro" id="IPR013249">
    <property type="entry name" value="RNA_pol_sigma70_r4_t2"/>
</dbReference>
<feature type="domain" description="RNA polymerase sigma factor 70 region 4 type 2" evidence="8">
    <location>
        <begin position="128"/>
        <end position="179"/>
    </location>
</feature>
<accession>A0A0J6VXW2</accession>
<dbReference type="InterPro" id="IPR013325">
    <property type="entry name" value="RNA_pol_sigma_r2"/>
</dbReference>
<keyword evidence="5 6" id="KW-0804">Transcription</keyword>
<evidence type="ECO:0000256" key="5">
    <source>
        <dbReference type="ARBA" id="ARBA00023163"/>
    </source>
</evidence>
<dbReference type="Pfam" id="PF04542">
    <property type="entry name" value="Sigma70_r2"/>
    <property type="match status" value="1"/>
</dbReference>
<dbReference type="PROSITE" id="PS01063">
    <property type="entry name" value="SIGMA70_ECF"/>
    <property type="match status" value="1"/>
</dbReference>
<keyword evidence="3 6" id="KW-0731">Sigma factor</keyword>
<evidence type="ECO:0000259" key="7">
    <source>
        <dbReference type="Pfam" id="PF04542"/>
    </source>
</evidence>
<evidence type="ECO:0000256" key="6">
    <source>
        <dbReference type="RuleBase" id="RU000716"/>
    </source>
</evidence>
<feature type="domain" description="RNA polymerase sigma-70 region 2" evidence="7">
    <location>
        <begin position="23"/>
        <end position="88"/>
    </location>
</feature>
<protein>
    <recommendedName>
        <fullName evidence="6">RNA polymerase sigma factor</fullName>
    </recommendedName>
</protein>
<dbReference type="CDD" id="cd06171">
    <property type="entry name" value="Sigma70_r4"/>
    <property type="match status" value="1"/>
</dbReference>
<comment type="similarity">
    <text evidence="1 6">Belongs to the sigma-70 factor family. ECF subfamily.</text>
</comment>
<dbReference type="PANTHER" id="PTHR43133">
    <property type="entry name" value="RNA POLYMERASE ECF-TYPE SIGMA FACTO"/>
    <property type="match status" value="1"/>
</dbReference>
<dbReference type="GO" id="GO:0016987">
    <property type="term" value="F:sigma factor activity"/>
    <property type="evidence" value="ECO:0007669"/>
    <property type="project" value="UniProtKB-KW"/>
</dbReference>
<comment type="caution">
    <text evidence="9">The sequence shown here is derived from an EMBL/GenBank/DDBJ whole genome shotgun (WGS) entry which is preliminary data.</text>
</comment>